<comment type="caution">
    <text evidence="2">The sequence shown here is derived from an EMBL/GenBank/DDBJ whole genome shotgun (WGS) entry which is preliminary data.</text>
</comment>
<feature type="compositionally biased region" description="Basic and acidic residues" evidence="1">
    <location>
        <begin position="25"/>
        <end position="39"/>
    </location>
</feature>
<evidence type="ECO:0000313" key="2">
    <source>
        <dbReference type="EMBL" id="RDY00199.1"/>
    </source>
</evidence>
<feature type="non-terminal residue" evidence="2">
    <location>
        <position position="1"/>
    </location>
</feature>
<reference evidence="2" key="1">
    <citation type="submission" date="2018-05" db="EMBL/GenBank/DDBJ databases">
        <title>Draft genome of Mucuna pruriens seed.</title>
        <authorList>
            <person name="Nnadi N.E."/>
            <person name="Vos R."/>
            <person name="Hasami M.H."/>
            <person name="Devisetty U.K."/>
            <person name="Aguiy J.C."/>
        </authorList>
    </citation>
    <scope>NUCLEOTIDE SEQUENCE [LARGE SCALE GENOMIC DNA]</scope>
    <source>
        <strain evidence="2">JCA_2017</strain>
    </source>
</reference>
<sequence length="95" mass="11151">MKRGMEREHYKRRLETNLRRRKTTPKCEEPRKPNLETEGTSRLRGVINIIVGKFVGGSLSSTKKRPYLELQTSKWDNLGSLGKLRRRSKTFLFTT</sequence>
<dbReference type="AlphaFoldDB" id="A0A371HBL7"/>
<protein>
    <submittedName>
        <fullName evidence="2">Uncharacterized protein</fullName>
    </submittedName>
</protein>
<dbReference type="Proteomes" id="UP000257109">
    <property type="component" value="Unassembled WGS sequence"/>
</dbReference>
<gene>
    <name evidence="2" type="ORF">CR513_16647</name>
</gene>
<evidence type="ECO:0000313" key="3">
    <source>
        <dbReference type="Proteomes" id="UP000257109"/>
    </source>
</evidence>
<proteinExistence type="predicted"/>
<feature type="compositionally biased region" description="Basic and acidic residues" evidence="1">
    <location>
        <begin position="1"/>
        <end position="18"/>
    </location>
</feature>
<name>A0A371HBL7_MUCPR</name>
<dbReference type="OrthoDB" id="1752268at2759"/>
<dbReference type="EMBL" id="QJKJ01003052">
    <property type="protein sequence ID" value="RDY00199.1"/>
    <property type="molecule type" value="Genomic_DNA"/>
</dbReference>
<feature type="region of interest" description="Disordered" evidence="1">
    <location>
        <begin position="1"/>
        <end position="39"/>
    </location>
</feature>
<keyword evidence="3" id="KW-1185">Reference proteome</keyword>
<accession>A0A371HBL7</accession>
<organism evidence="2 3">
    <name type="scientific">Mucuna pruriens</name>
    <name type="common">Velvet bean</name>
    <name type="synonym">Dolichos pruriens</name>
    <dbReference type="NCBI Taxonomy" id="157652"/>
    <lineage>
        <taxon>Eukaryota</taxon>
        <taxon>Viridiplantae</taxon>
        <taxon>Streptophyta</taxon>
        <taxon>Embryophyta</taxon>
        <taxon>Tracheophyta</taxon>
        <taxon>Spermatophyta</taxon>
        <taxon>Magnoliopsida</taxon>
        <taxon>eudicotyledons</taxon>
        <taxon>Gunneridae</taxon>
        <taxon>Pentapetalae</taxon>
        <taxon>rosids</taxon>
        <taxon>fabids</taxon>
        <taxon>Fabales</taxon>
        <taxon>Fabaceae</taxon>
        <taxon>Papilionoideae</taxon>
        <taxon>50 kb inversion clade</taxon>
        <taxon>NPAAA clade</taxon>
        <taxon>indigoferoid/millettioid clade</taxon>
        <taxon>Phaseoleae</taxon>
        <taxon>Mucuna</taxon>
    </lineage>
</organism>
<evidence type="ECO:0000256" key="1">
    <source>
        <dbReference type="SAM" id="MobiDB-lite"/>
    </source>
</evidence>